<dbReference type="PANTHER" id="PTHR11841:SF1">
    <property type="entry name" value="REELIN"/>
    <property type="match status" value="1"/>
</dbReference>
<keyword evidence="2" id="KW-0217">Developmental protein</keyword>
<evidence type="ECO:0000313" key="14">
    <source>
        <dbReference type="EMBL" id="PWH81438.1"/>
    </source>
</evidence>
<dbReference type="GO" id="GO:0006508">
    <property type="term" value="P:proteolysis"/>
    <property type="evidence" value="ECO:0007669"/>
    <property type="project" value="UniProtKB-KW"/>
</dbReference>
<dbReference type="SMART" id="SM00089">
    <property type="entry name" value="PKD"/>
    <property type="match status" value="2"/>
</dbReference>
<evidence type="ECO:0000256" key="8">
    <source>
        <dbReference type="ARBA" id="ARBA00022825"/>
    </source>
</evidence>
<dbReference type="EMBL" id="QFRJ01000017">
    <property type="protein sequence ID" value="PWH81438.1"/>
    <property type="molecule type" value="Genomic_DNA"/>
</dbReference>
<evidence type="ECO:0000256" key="11">
    <source>
        <dbReference type="ARBA" id="ARBA00022889"/>
    </source>
</evidence>
<evidence type="ECO:0000259" key="13">
    <source>
        <dbReference type="PROSITE" id="PS50093"/>
    </source>
</evidence>
<dbReference type="Gene3D" id="2.60.40.740">
    <property type="match status" value="1"/>
</dbReference>
<evidence type="ECO:0000256" key="4">
    <source>
        <dbReference type="ARBA" id="ARBA00022530"/>
    </source>
</evidence>
<evidence type="ECO:0000256" key="10">
    <source>
        <dbReference type="ARBA" id="ARBA00022837"/>
    </source>
</evidence>
<keyword evidence="9" id="KW-0862">Zinc</keyword>
<dbReference type="Proteomes" id="UP000245370">
    <property type="component" value="Unassembled WGS sequence"/>
</dbReference>
<dbReference type="OrthoDB" id="9765926at2"/>
<dbReference type="InterPro" id="IPR034968">
    <property type="entry name" value="Reelin"/>
</dbReference>
<evidence type="ECO:0000256" key="2">
    <source>
        <dbReference type="ARBA" id="ARBA00022473"/>
    </source>
</evidence>
<dbReference type="InterPro" id="IPR022409">
    <property type="entry name" value="PKD/Chitinase_dom"/>
</dbReference>
<feature type="signal peptide" evidence="12">
    <location>
        <begin position="1"/>
        <end position="19"/>
    </location>
</feature>
<dbReference type="InterPro" id="IPR025667">
    <property type="entry name" value="SprB_repeat"/>
</dbReference>
<keyword evidence="4" id="KW-0272">Extracellular matrix</keyword>
<evidence type="ECO:0000256" key="1">
    <source>
        <dbReference type="ARBA" id="ARBA00004498"/>
    </source>
</evidence>
<dbReference type="InterPro" id="IPR000601">
    <property type="entry name" value="PKD_dom"/>
</dbReference>
<gene>
    <name evidence="14" type="ORF">DIT68_14995</name>
</gene>
<dbReference type="InterPro" id="IPR026341">
    <property type="entry name" value="T9SS_type_B"/>
</dbReference>
<dbReference type="Pfam" id="PF13573">
    <property type="entry name" value="SprB"/>
    <property type="match status" value="1"/>
</dbReference>
<reference evidence="14 15" key="2">
    <citation type="submission" date="2018-05" db="EMBL/GenBank/DDBJ databases">
        <authorList>
            <person name="Lanie J.A."/>
            <person name="Ng W.-L."/>
            <person name="Kazmierczak K.M."/>
            <person name="Andrzejewski T.M."/>
            <person name="Davidsen T.M."/>
            <person name="Wayne K.J."/>
            <person name="Tettelin H."/>
            <person name="Glass J.I."/>
            <person name="Rusch D."/>
            <person name="Podicherti R."/>
            <person name="Tsui H.-C.T."/>
            <person name="Winkler M.E."/>
        </authorList>
    </citation>
    <scope>NUCLEOTIDE SEQUENCE [LARGE SCALE GENOMIC DNA]</scope>
    <source>
        <strain evidence="14 15">C305</strain>
    </source>
</reference>
<feature type="chain" id="PRO_5015576518" description="PKD domain-containing protein" evidence="12">
    <location>
        <begin position="20"/>
        <end position="769"/>
    </location>
</feature>
<evidence type="ECO:0000256" key="12">
    <source>
        <dbReference type="SAM" id="SignalP"/>
    </source>
</evidence>
<keyword evidence="8" id="KW-0720">Serine protease</keyword>
<organism evidence="14 15">
    <name type="scientific">Brumimicrobium oceani</name>
    <dbReference type="NCBI Taxonomy" id="2100725"/>
    <lineage>
        <taxon>Bacteria</taxon>
        <taxon>Pseudomonadati</taxon>
        <taxon>Bacteroidota</taxon>
        <taxon>Flavobacteriia</taxon>
        <taxon>Flavobacteriales</taxon>
        <taxon>Crocinitomicaceae</taxon>
        <taxon>Brumimicrobium</taxon>
    </lineage>
</organism>
<dbReference type="PROSITE" id="PS50093">
    <property type="entry name" value="PKD"/>
    <property type="match status" value="1"/>
</dbReference>
<feature type="domain" description="PKD" evidence="13">
    <location>
        <begin position="276"/>
        <end position="339"/>
    </location>
</feature>
<dbReference type="GO" id="GO:0007155">
    <property type="term" value="P:cell adhesion"/>
    <property type="evidence" value="ECO:0007669"/>
    <property type="project" value="UniProtKB-KW"/>
</dbReference>
<dbReference type="NCBIfam" id="TIGR04131">
    <property type="entry name" value="Bac_Flav_CTERM"/>
    <property type="match status" value="1"/>
</dbReference>
<dbReference type="RefSeq" id="WP_109360638.1">
    <property type="nucleotide sequence ID" value="NZ_QFRJ01000017.1"/>
</dbReference>
<name>A0A2U2X0Y4_9FLAO</name>
<dbReference type="AlphaFoldDB" id="A0A2U2X0Y4"/>
<dbReference type="GO" id="GO:0046872">
    <property type="term" value="F:metal ion binding"/>
    <property type="evidence" value="ECO:0007669"/>
    <property type="project" value="UniProtKB-KW"/>
</dbReference>
<dbReference type="InterPro" id="IPR013783">
    <property type="entry name" value="Ig-like_fold"/>
</dbReference>
<comment type="subcellular location">
    <subcellularLocation>
        <location evidence="1">Secreted</location>
        <location evidence="1">Extracellular space</location>
        <location evidence="1">Extracellular matrix</location>
    </subcellularLocation>
</comment>
<keyword evidence="15" id="KW-1185">Reference proteome</keyword>
<dbReference type="PANTHER" id="PTHR11841">
    <property type="entry name" value="REELIN"/>
    <property type="match status" value="1"/>
</dbReference>
<accession>A0A2U2X0Y4</accession>
<dbReference type="InterPro" id="IPR035986">
    <property type="entry name" value="PKD_dom_sf"/>
</dbReference>
<protein>
    <recommendedName>
        <fullName evidence="13">PKD domain-containing protein</fullName>
    </recommendedName>
</protein>
<dbReference type="GO" id="GO:0008236">
    <property type="term" value="F:serine-type peptidase activity"/>
    <property type="evidence" value="ECO:0007669"/>
    <property type="project" value="UniProtKB-KW"/>
</dbReference>
<keyword evidence="10" id="KW-0106">Calcium</keyword>
<keyword evidence="6" id="KW-0479">Metal-binding</keyword>
<evidence type="ECO:0000256" key="6">
    <source>
        <dbReference type="ARBA" id="ARBA00022723"/>
    </source>
</evidence>
<evidence type="ECO:0000256" key="3">
    <source>
        <dbReference type="ARBA" id="ARBA00022525"/>
    </source>
</evidence>
<proteinExistence type="predicted"/>
<dbReference type="Gene3D" id="2.60.120.260">
    <property type="entry name" value="Galactose-binding domain-like"/>
    <property type="match status" value="1"/>
</dbReference>
<comment type="caution">
    <text evidence="14">The sequence shown here is derived from an EMBL/GenBank/DDBJ whole genome shotgun (WGS) entry which is preliminary data.</text>
</comment>
<keyword evidence="7" id="KW-0378">Hydrolase</keyword>
<dbReference type="GO" id="GO:0070325">
    <property type="term" value="F:lipoprotein particle receptor binding"/>
    <property type="evidence" value="ECO:0007669"/>
    <property type="project" value="InterPro"/>
</dbReference>
<sequence>MKKIILFIATIFTANFAISQCDIDINTATTSIDCGNTFVLTAVGTSQISLLDENFNNSTLASGWIPNQPVMFSNPCGAPPDGSPSAWFGNSQPHPRFLETTDYDVTCGGDICFMMKYATQGGSGSCEGPELTSEGVDLQYSLNSGATWVSIAYHPPLNGGYDAYQTTWNQYCYAIPAAAQTTSTRFRWIQGGSHGANNDHWGIDDVLISALNCAVYYYDWAVDGTQNTADTVITQSVNSKTYNVIYTNGIDDTCSASITIDASLSPDFDYFAPCEGEQVTFTNISTGPFTNAKWIFLNGTDTIQAPSATYTFPPGSNMDVELYIEDSVGSCTGTVTKTVVETPKLQLSVDNQVDVTCNEGEDGIVTVGVSEGTSPYTYSWSNSVSTGATADDLAFGPTTVTVVDSNGCTISETVNIDQPEPLVISNVSPDTVICIDDPVDLFAVGSGGSTAYIYEWSENGQVVANGSNVTVTPTSASTEYMLVLSEQCGSPQDTAYVTVNYPDELIPALTPDITGGCYPVAIDFTNSTNTNEVIDYTVWDYTDGNIDTIAGSGNAVHEFDLGVWGVNMEIVSERGCRYFRSYTDLIEGYPYPEANFYVNPNPVSIFESTVTAYGESSGDIVSYQWFAEEADPDYSSIQNPTLEYPSEIKNYPLILVVENGYGCTDTIQKLVRVENVVTIFTANTFTPDGDGLNDTWKPNLLGIDTQNFRLEVFNRWGETVFESQDPDGEWDGTYGGKLVKAGTYMWVIRVNDFENDNKHEFNGSVNVLR</sequence>
<evidence type="ECO:0000256" key="5">
    <source>
        <dbReference type="ARBA" id="ARBA00022670"/>
    </source>
</evidence>
<keyword evidence="11" id="KW-0130">Cell adhesion</keyword>
<dbReference type="Gene3D" id="2.60.40.10">
    <property type="entry name" value="Immunoglobulins"/>
    <property type="match status" value="2"/>
</dbReference>
<evidence type="ECO:0000256" key="7">
    <source>
        <dbReference type="ARBA" id="ARBA00022801"/>
    </source>
</evidence>
<evidence type="ECO:0000313" key="15">
    <source>
        <dbReference type="Proteomes" id="UP000245370"/>
    </source>
</evidence>
<evidence type="ECO:0000256" key="9">
    <source>
        <dbReference type="ARBA" id="ARBA00022833"/>
    </source>
</evidence>
<reference evidence="14 15" key="1">
    <citation type="submission" date="2018-05" db="EMBL/GenBank/DDBJ databases">
        <title>Brumimicrobium oceani sp. nov., isolated from coastal sediment.</title>
        <authorList>
            <person name="Kou Y."/>
        </authorList>
    </citation>
    <scope>NUCLEOTIDE SEQUENCE [LARGE SCALE GENOMIC DNA]</scope>
    <source>
        <strain evidence="14 15">C305</strain>
    </source>
</reference>
<keyword evidence="5" id="KW-0645">Protease</keyword>
<keyword evidence="3" id="KW-0964">Secreted</keyword>
<dbReference type="Pfam" id="PF13585">
    <property type="entry name" value="CHU_C"/>
    <property type="match status" value="1"/>
</dbReference>
<dbReference type="Pfam" id="PF21471">
    <property type="entry name" value="Reelin_subrepeat-B"/>
    <property type="match status" value="1"/>
</dbReference>
<dbReference type="InterPro" id="IPR049419">
    <property type="entry name" value="Reelin_subrepeat-B"/>
</dbReference>
<dbReference type="SUPFAM" id="SSF49299">
    <property type="entry name" value="PKD domain"/>
    <property type="match status" value="2"/>
</dbReference>
<dbReference type="CDD" id="cd00146">
    <property type="entry name" value="PKD"/>
    <property type="match status" value="1"/>
</dbReference>
<keyword evidence="12" id="KW-0732">Signal</keyword>